<evidence type="ECO:0000256" key="1">
    <source>
        <dbReference type="ARBA" id="ARBA00001864"/>
    </source>
</evidence>
<keyword evidence="12" id="KW-0812">Transmembrane</keyword>
<evidence type="ECO:0000256" key="10">
    <source>
        <dbReference type="PIRSR" id="PIRSR001399-2"/>
    </source>
</evidence>
<dbReference type="EC" id="4.2.1.10" evidence="6 8"/>
<feature type="active site" description="Proton donor" evidence="8 9">
    <location>
        <position position="99"/>
    </location>
</feature>
<dbReference type="Pfam" id="PF01220">
    <property type="entry name" value="DHquinase_II"/>
    <property type="match status" value="1"/>
</dbReference>
<feature type="active site" description="Proton acceptor" evidence="8 9">
    <location>
        <position position="23"/>
    </location>
</feature>
<dbReference type="GO" id="GO:0019631">
    <property type="term" value="P:quinate catabolic process"/>
    <property type="evidence" value="ECO:0007669"/>
    <property type="project" value="TreeGrafter"/>
</dbReference>
<accession>A0AAU7QS12</accession>
<dbReference type="InterPro" id="IPR018509">
    <property type="entry name" value="DHquinase_II_CS"/>
</dbReference>
<comment type="function">
    <text evidence="2 8">Catalyzes a trans-dehydration via an enolate intermediate.</text>
</comment>
<protein>
    <recommendedName>
        <fullName evidence="6 8">3-dehydroquinate dehydratase</fullName>
        <shortName evidence="8">3-dehydroquinase</shortName>
        <ecNumber evidence="6 8">4.2.1.10</ecNumber>
    </recommendedName>
    <alternativeName>
        <fullName evidence="8">Type II DHQase</fullName>
    </alternativeName>
</protein>
<dbReference type="EMBL" id="CP157895">
    <property type="protein sequence ID" value="XBT18521.1"/>
    <property type="molecule type" value="Genomic_DNA"/>
</dbReference>
<gene>
    <name evidence="8" type="primary">aroQ</name>
    <name evidence="13" type="ORF">ABNO82_00130</name>
</gene>
<dbReference type="AlphaFoldDB" id="A0AAU7QS12"/>
<feature type="site" description="Transition state stabilizer" evidence="8 11">
    <location>
        <position position="18"/>
    </location>
</feature>
<dbReference type="Gene3D" id="3.40.50.9100">
    <property type="entry name" value="Dehydroquinase, class II"/>
    <property type="match status" value="1"/>
</dbReference>
<evidence type="ECO:0000256" key="7">
    <source>
        <dbReference type="ARBA" id="ARBA00023239"/>
    </source>
</evidence>
<dbReference type="InterPro" id="IPR036441">
    <property type="entry name" value="DHquinase_II_sf"/>
</dbReference>
<evidence type="ECO:0000256" key="4">
    <source>
        <dbReference type="ARBA" id="ARBA00011037"/>
    </source>
</evidence>
<reference evidence="13" key="1">
    <citation type="submission" date="2024-06" db="EMBL/GenBank/DDBJ databases">
        <title>Diversity, functionality, and evolutionary history of bacterial symbionts in false click beetles (Coleoptera, Throscidae).</title>
        <authorList>
            <person name="Wierz J.C."/>
            <person name="Malm H."/>
            <person name="Kaltenpoth M."/>
            <person name="Engl T."/>
        </authorList>
    </citation>
    <scope>NUCLEOTIDE SEQUENCE</scope>
    <source>
        <strain evidence="13">Tder</strain>
    </source>
</reference>
<organism evidence="13">
    <name type="scientific">Candidatus Shikimatogenerans sp. Tder</name>
    <dbReference type="NCBI Taxonomy" id="3158566"/>
    <lineage>
        <taxon>Bacteria</taxon>
        <taxon>Pseudomonadati</taxon>
        <taxon>Bacteroidota</taxon>
        <taxon>Flavobacteriia</taxon>
        <taxon>Flavobacteriales</taxon>
        <taxon>Candidatus Shikimatogenerans</taxon>
    </lineage>
</organism>
<evidence type="ECO:0000256" key="2">
    <source>
        <dbReference type="ARBA" id="ARBA00003924"/>
    </source>
</evidence>
<sequence length="140" mass="16130">MEKIYIINGPNLNYLGKREINIYGTLSFKKFLVILNNKFKNINIKYYQTNSENKIINKLYYLNNKKIKGILLNAGAYSHTSLAISDCIKSINIPIIEIHISNIFNRDKIRKISLISKNCIGIISGFGLISYILGIYYFIN</sequence>
<evidence type="ECO:0000256" key="9">
    <source>
        <dbReference type="PIRSR" id="PIRSR001399-1"/>
    </source>
</evidence>
<comment type="pathway">
    <text evidence="3 8">Metabolic intermediate biosynthesis; chorismate biosynthesis; chorismate from D-erythrose 4-phosphate and phosphoenolpyruvate: step 3/7.</text>
</comment>
<dbReference type="PROSITE" id="PS01029">
    <property type="entry name" value="DEHYDROQUINASE_II"/>
    <property type="match status" value="1"/>
</dbReference>
<dbReference type="NCBIfam" id="NF003807">
    <property type="entry name" value="PRK05395.1-4"/>
    <property type="match status" value="1"/>
</dbReference>
<dbReference type="GO" id="GO:0009073">
    <property type="term" value="P:aromatic amino acid family biosynthetic process"/>
    <property type="evidence" value="ECO:0007669"/>
    <property type="project" value="UniProtKB-KW"/>
</dbReference>
<dbReference type="PANTHER" id="PTHR21272:SF3">
    <property type="entry name" value="CATABOLIC 3-DEHYDROQUINASE"/>
    <property type="match status" value="1"/>
</dbReference>
<keyword evidence="8" id="KW-0028">Amino-acid biosynthesis</keyword>
<dbReference type="PANTHER" id="PTHR21272">
    <property type="entry name" value="CATABOLIC 3-DEHYDROQUINASE"/>
    <property type="match status" value="1"/>
</dbReference>
<feature type="transmembrane region" description="Helical" evidence="12">
    <location>
        <begin position="118"/>
        <end position="139"/>
    </location>
</feature>
<feature type="binding site" evidence="8 10">
    <location>
        <position position="110"/>
    </location>
    <ligand>
        <name>substrate</name>
    </ligand>
</feature>
<dbReference type="GO" id="GO:0009423">
    <property type="term" value="P:chorismate biosynthetic process"/>
    <property type="evidence" value="ECO:0007669"/>
    <property type="project" value="UniProtKB-UniRule"/>
</dbReference>
<keyword evidence="12" id="KW-0472">Membrane</keyword>
<evidence type="ECO:0000256" key="11">
    <source>
        <dbReference type="PIRSR" id="PIRSR001399-3"/>
    </source>
</evidence>
<evidence type="ECO:0000256" key="3">
    <source>
        <dbReference type="ARBA" id="ARBA00004902"/>
    </source>
</evidence>
<feature type="binding site" evidence="8 10">
    <location>
        <position position="86"/>
    </location>
    <ligand>
        <name>substrate</name>
    </ligand>
</feature>
<keyword evidence="8" id="KW-0057">Aromatic amino acid biosynthesis</keyword>
<feature type="binding site" evidence="8 10">
    <location>
        <begin position="100"/>
        <end position="101"/>
    </location>
    <ligand>
        <name>substrate</name>
    </ligand>
</feature>
<proteinExistence type="inferred from homology"/>
<comment type="subunit">
    <text evidence="5 8">Homododecamer.</text>
</comment>
<evidence type="ECO:0000313" key="13">
    <source>
        <dbReference type="EMBL" id="XBT18521.1"/>
    </source>
</evidence>
<dbReference type="SUPFAM" id="SSF52304">
    <property type="entry name" value="Type II 3-dehydroquinate dehydratase"/>
    <property type="match status" value="1"/>
</dbReference>
<evidence type="ECO:0000256" key="6">
    <source>
        <dbReference type="ARBA" id="ARBA00012060"/>
    </source>
</evidence>
<keyword evidence="7 8" id="KW-0456">Lyase</keyword>
<dbReference type="InterPro" id="IPR001874">
    <property type="entry name" value="DHquinase_II"/>
</dbReference>
<comment type="catalytic activity">
    <reaction evidence="1 8">
        <text>3-dehydroquinate = 3-dehydroshikimate + H2O</text>
        <dbReference type="Rhea" id="RHEA:21096"/>
        <dbReference type="ChEBI" id="CHEBI:15377"/>
        <dbReference type="ChEBI" id="CHEBI:16630"/>
        <dbReference type="ChEBI" id="CHEBI:32364"/>
        <dbReference type="EC" id="4.2.1.10"/>
    </reaction>
</comment>
<dbReference type="HAMAP" id="MF_00169">
    <property type="entry name" value="AroQ"/>
    <property type="match status" value="1"/>
</dbReference>
<evidence type="ECO:0000256" key="5">
    <source>
        <dbReference type="ARBA" id="ARBA00011193"/>
    </source>
</evidence>
<evidence type="ECO:0000256" key="12">
    <source>
        <dbReference type="SAM" id="Phobius"/>
    </source>
</evidence>
<name>A0AAU7QS12_9FLAO</name>
<dbReference type="NCBIfam" id="NF003805">
    <property type="entry name" value="PRK05395.1-2"/>
    <property type="match status" value="1"/>
</dbReference>
<keyword evidence="12" id="KW-1133">Transmembrane helix</keyword>
<feature type="binding site" evidence="8 10">
    <location>
        <position position="79"/>
    </location>
    <ligand>
        <name>substrate</name>
    </ligand>
</feature>
<comment type="similarity">
    <text evidence="4 8">Belongs to the type-II 3-dehydroquinase family.</text>
</comment>
<dbReference type="PIRSF" id="PIRSF001399">
    <property type="entry name" value="DHquinase_II"/>
    <property type="match status" value="1"/>
</dbReference>
<dbReference type="GO" id="GO:0003855">
    <property type="term" value="F:3-dehydroquinate dehydratase activity"/>
    <property type="evidence" value="ECO:0007669"/>
    <property type="project" value="UniProtKB-UniRule"/>
</dbReference>
<evidence type="ECO:0000256" key="8">
    <source>
        <dbReference type="HAMAP-Rule" id="MF_00169"/>
    </source>
</evidence>
<dbReference type="GO" id="GO:0008652">
    <property type="term" value="P:amino acid biosynthetic process"/>
    <property type="evidence" value="ECO:0007669"/>
    <property type="project" value="UniProtKB-KW"/>
</dbReference>
<feature type="binding site" evidence="8 10">
    <location>
        <position position="73"/>
    </location>
    <ligand>
        <name>substrate</name>
    </ligand>
</feature>